<keyword evidence="3" id="KW-1185">Reference proteome</keyword>
<gene>
    <name evidence="2" type="ordered locus">amb0817</name>
</gene>
<dbReference type="Proteomes" id="UP000007058">
    <property type="component" value="Chromosome"/>
</dbReference>
<feature type="domain" description="DUF403" evidence="1">
    <location>
        <begin position="4"/>
        <end position="311"/>
    </location>
</feature>
<accession>Q2W954</accession>
<reference evidence="2 3" key="1">
    <citation type="journal article" date="2005" name="DNA Res.">
        <title>Complete genome sequence of the facultative anaerobic magnetotactic bacterium Magnetospirillum sp. strain AMB-1.</title>
        <authorList>
            <person name="Matsunaga T."/>
            <person name="Okamura Y."/>
            <person name="Fukuda Y."/>
            <person name="Wahyudi A.T."/>
            <person name="Murase Y."/>
            <person name="Takeyama H."/>
        </authorList>
    </citation>
    <scope>NUCLEOTIDE SEQUENCE [LARGE SCALE GENOMIC DNA]</scope>
    <source>
        <strain evidence="3">ATCC 700264 / AMB-1</strain>
    </source>
</reference>
<dbReference type="InterPro" id="IPR051680">
    <property type="entry name" value="ATP-dep_Glu-Cys_Ligase-2"/>
</dbReference>
<dbReference type="Pfam" id="PF04168">
    <property type="entry name" value="Alpha-E"/>
    <property type="match status" value="1"/>
</dbReference>
<dbReference type="RefSeq" id="WP_011383260.1">
    <property type="nucleotide sequence ID" value="NC_007626.1"/>
</dbReference>
<dbReference type="AlphaFoldDB" id="Q2W954"/>
<dbReference type="PANTHER" id="PTHR34595:SF7">
    <property type="entry name" value="SLL1039 PROTEIN"/>
    <property type="match status" value="1"/>
</dbReference>
<dbReference type="PANTHER" id="PTHR34595">
    <property type="entry name" value="BLR5612 PROTEIN"/>
    <property type="match status" value="1"/>
</dbReference>
<dbReference type="EMBL" id="AP007255">
    <property type="protein sequence ID" value="BAE49621.1"/>
    <property type="molecule type" value="Genomic_DNA"/>
</dbReference>
<dbReference type="KEGG" id="mag:amb0817"/>
<organism evidence="2 3">
    <name type="scientific">Paramagnetospirillum magneticum (strain ATCC 700264 / AMB-1)</name>
    <name type="common">Magnetospirillum magneticum</name>
    <dbReference type="NCBI Taxonomy" id="342108"/>
    <lineage>
        <taxon>Bacteria</taxon>
        <taxon>Pseudomonadati</taxon>
        <taxon>Pseudomonadota</taxon>
        <taxon>Alphaproteobacteria</taxon>
        <taxon>Rhodospirillales</taxon>
        <taxon>Magnetospirillaceae</taxon>
        <taxon>Paramagnetospirillum</taxon>
    </lineage>
</organism>
<dbReference type="InterPro" id="IPR007296">
    <property type="entry name" value="DUF403"/>
</dbReference>
<proteinExistence type="predicted"/>
<dbReference type="STRING" id="342108.amb0817"/>
<evidence type="ECO:0000259" key="1">
    <source>
        <dbReference type="Pfam" id="PF04168"/>
    </source>
</evidence>
<evidence type="ECO:0000313" key="3">
    <source>
        <dbReference type="Proteomes" id="UP000007058"/>
    </source>
</evidence>
<name>Q2W954_PARM1</name>
<dbReference type="OrthoDB" id="9803532at2"/>
<dbReference type="HOGENOM" id="CLU_071567_1_0_5"/>
<evidence type="ECO:0000313" key="2">
    <source>
        <dbReference type="EMBL" id="BAE49621.1"/>
    </source>
</evidence>
<sequence length="323" mass="36760">MSELLARNADCIVWLARYMERAENLARILGVAETFARDRAGRNWLAVVQINADEERFFARHRVADARTVPHFYILDPDNPNSILSSVKAARENARTLRPMISIEMWRQINRMNTWMGGLSANAVAPANLVALCEEIKEACQLHVGITEGTFYRDQAHYFYHLGKSIERADQTTRLLDIKYHTLLPRPEDVGSALDISHWNALLKAVAGYQASRRVMAGKITPRSVAAFLLFSDSFPRSVILCVRQMDWLLTQLRSRYNLRGGVRALELLDGLRAALTDHTIDQVIDHGLHEFIDWVQAQLMLIFAEIQESFCVSRQPQASQSQ</sequence>
<protein>
    <recommendedName>
        <fullName evidence="1">DUF403 domain-containing protein</fullName>
    </recommendedName>
</protein>